<dbReference type="AlphaFoldDB" id="A0ABD1NB64"/>
<dbReference type="Proteomes" id="UP001603857">
    <property type="component" value="Unassembled WGS sequence"/>
</dbReference>
<protein>
    <submittedName>
        <fullName evidence="2">Uncharacterized protein</fullName>
    </submittedName>
</protein>
<evidence type="ECO:0000256" key="1">
    <source>
        <dbReference type="SAM" id="MobiDB-lite"/>
    </source>
</evidence>
<dbReference type="EMBL" id="JBGMDY010000002">
    <property type="protein sequence ID" value="KAL2344927.1"/>
    <property type="molecule type" value="Genomic_DNA"/>
</dbReference>
<reference evidence="2 3" key="1">
    <citation type="submission" date="2024-08" db="EMBL/GenBank/DDBJ databases">
        <title>Insights into the chromosomal genome structure of Flemingia macrophylla.</title>
        <authorList>
            <person name="Ding Y."/>
            <person name="Zhao Y."/>
            <person name="Bi W."/>
            <person name="Wu M."/>
            <person name="Zhao G."/>
            <person name="Gong Y."/>
            <person name="Li W."/>
            <person name="Zhang P."/>
        </authorList>
    </citation>
    <scope>NUCLEOTIDE SEQUENCE [LARGE SCALE GENOMIC DNA]</scope>
    <source>
        <strain evidence="2">DYQJB</strain>
        <tissue evidence="2">Leaf</tissue>
    </source>
</reference>
<feature type="region of interest" description="Disordered" evidence="1">
    <location>
        <begin position="83"/>
        <end position="126"/>
    </location>
</feature>
<evidence type="ECO:0000313" key="2">
    <source>
        <dbReference type="EMBL" id="KAL2344927.1"/>
    </source>
</evidence>
<proteinExistence type="predicted"/>
<gene>
    <name evidence="2" type="ORF">Fmac_006212</name>
</gene>
<evidence type="ECO:0000313" key="3">
    <source>
        <dbReference type="Proteomes" id="UP001603857"/>
    </source>
</evidence>
<sequence>MMVVEEEGDLVKGLEGFEFVKWFNKCLKWFKVYFEVLDESFRWTSNERLILEWVARRATMDLMAGARNRVSGVEREGGVVDQKDVMGTVATSGEEGNGGPNGGRDDRIGRVKGEGSPVDMKDAWTR</sequence>
<feature type="compositionally biased region" description="Basic and acidic residues" evidence="1">
    <location>
        <begin position="103"/>
        <end position="126"/>
    </location>
</feature>
<accession>A0ABD1NB64</accession>
<keyword evidence="3" id="KW-1185">Reference proteome</keyword>
<organism evidence="2 3">
    <name type="scientific">Flemingia macrophylla</name>
    <dbReference type="NCBI Taxonomy" id="520843"/>
    <lineage>
        <taxon>Eukaryota</taxon>
        <taxon>Viridiplantae</taxon>
        <taxon>Streptophyta</taxon>
        <taxon>Embryophyta</taxon>
        <taxon>Tracheophyta</taxon>
        <taxon>Spermatophyta</taxon>
        <taxon>Magnoliopsida</taxon>
        <taxon>eudicotyledons</taxon>
        <taxon>Gunneridae</taxon>
        <taxon>Pentapetalae</taxon>
        <taxon>rosids</taxon>
        <taxon>fabids</taxon>
        <taxon>Fabales</taxon>
        <taxon>Fabaceae</taxon>
        <taxon>Papilionoideae</taxon>
        <taxon>50 kb inversion clade</taxon>
        <taxon>NPAAA clade</taxon>
        <taxon>indigoferoid/millettioid clade</taxon>
        <taxon>Phaseoleae</taxon>
        <taxon>Flemingia</taxon>
    </lineage>
</organism>
<name>A0ABD1NB64_9FABA</name>
<comment type="caution">
    <text evidence="2">The sequence shown here is derived from an EMBL/GenBank/DDBJ whole genome shotgun (WGS) entry which is preliminary data.</text>
</comment>